<dbReference type="RefSeq" id="WP_103203467.1">
    <property type="nucleotide sequence ID" value="NZ_CVTD020000024.1"/>
</dbReference>
<dbReference type="OrthoDB" id="9811174at2"/>
<dbReference type="Gene3D" id="1.10.1660.10">
    <property type="match status" value="1"/>
</dbReference>
<dbReference type="InterPro" id="IPR047057">
    <property type="entry name" value="MerR_fam"/>
</dbReference>
<evidence type="ECO:0000256" key="1">
    <source>
        <dbReference type="ARBA" id="ARBA00023125"/>
    </source>
</evidence>
<reference evidence="4 5" key="1">
    <citation type="submission" date="2015-06" db="EMBL/GenBank/DDBJ databases">
        <authorList>
            <person name="Wibberg Daniel"/>
        </authorList>
    </citation>
    <scope>NUCLEOTIDE SEQUENCE [LARGE SCALE GENOMIC DNA]</scope>
    <source>
        <strain evidence="4 5">T3/55T</strain>
    </source>
</reference>
<sequence length="227" mass="27043">MEDVRYMISEASKRVGVESHTLRYWEEELDLPVKRNEMGHRYYKESDIELFKMIKKLKEQGFQLKAIKLLFADMQKIDSNDNIAMIKLKEELNGKVDDMWSDNNLTDMEKDTEKETSLIANKENDELEKENKDKMSQFKTIMNQIIVSALKENNAELSEEISSTVTDNVIKEMHYLMRLQEEREEERFRKFDATLREYQKSRLHAAAVLEGKGRKKSKFFRKHKVYI</sequence>
<dbReference type="PANTHER" id="PTHR30204">
    <property type="entry name" value="REDOX-CYCLING DRUG-SENSING TRANSCRIPTIONAL ACTIVATOR SOXR"/>
    <property type="match status" value="1"/>
</dbReference>
<keyword evidence="1" id="KW-0238">DNA-binding</keyword>
<evidence type="ECO:0000256" key="2">
    <source>
        <dbReference type="SAM" id="Coils"/>
    </source>
</evidence>
<name>A0A0H5SIQ0_HERHM</name>
<dbReference type="PROSITE" id="PS50937">
    <property type="entry name" value="HTH_MERR_2"/>
    <property type="match status" value="1"/>
</dbReference>
<dbReference type="InterPro" id="IPR000551">
    <property type="entry name" value="MerR-type_HTH_dom"/>
</dbReference>
<accession>A0A0H5SIQ0</accession>
<dbReference type="GO" id="GO:0003700">
    <property type="term" value="F:DNA-binding transcription factor activity"/>
    <property type="evidence" value="ECO:0007669"/>
    <property type="project" value="InterPro"/>
</dbReference>
<protein>
    <recommendedName>
        <fullName evidence="3">HTH merR-type domain-containing protein</fullName>
    </recommendedName>
</protein>
<dbReference type="Pfam" id="PF13411">
    <property type="entry name" value="MerR_1"/>
    <property type="match status" value="1"/>
</dbReference>
<dbReference type="AlphaFoldDB" id="A0A0H5SIQ0"/>
<dbReference type="EMBL" id="CVTD020000024">
    <property type="protein sequence ID" value="CRZ35382.1"/>
    <property type="molecule type" value="Genomic_DNA"/>
</dbReference>
<dbReference type="InterPro" id="IPR009061">
    <property type="entry name" value="DNA-bd_dom_put_sf"/>
</dbReference>
<dbReference type="SUPFAM" id="SSF46955">
    <property type="entry name" value="Putative DNA-binding domain"/>
    <property type="match status" value="1"/>
</dbReference>
<dbReference type="CDD" id="cd04764">
    <property type="entry name" value="HTH_MlrA-like_sg1"/>
    <property type="match status" value="1"/>
</dbReference>
<dbReference type="SMART" id="SM00422">
    <property type="entry name" value="HTH_MERR"/>
    <property type="match status" value="1"/>
</dbReference>
<gene>
    <name evidence="4" type="ORF">HHT355_2185</name>
</gene>
<keyword evidence="5" id="KW-1185">Reference proteome</keyword>
<organism evidence="4 5">
    <name type="scientific">Herbinix hemicellulosilytica</name>
    <dbReference type="NCBI Taxonomy" id="1564487"/>
    <lineage>
        <taxon>Bacteria</taxon>
        <taxon>Bacillati</taxon>
        <taxon>Bacillota</taxon>
        <taxon>Clostridia</taxon>
        <taxon>Lachnospirales</taxon>
        <taxon>Lachnospiraceae</taxon>
        <taxon>Herbinix</taxon>
    </lineage>
</organism>
<feature type="domain" description="HTH merR-type" evidence="3">
    <location>
        <begin position="5"/>
        <end position="73"/>
    </location>
</feature>
<feature type="coiled-coil region" evidence="2">
    <location>
        <begin position="110"/>
        <end position="144"/>
    </location>
</feature>
<evidence type="ECO:0000259" key="3">
    <source>
        <dbReference type="PROSITE" id="PS50937"/>
    </source>
</evidence>
<dbReference type="Proteomes" id="UP000236497">
    <property type="component" value="Unassembled WGS sequence"/>
</dbReference>
<dbReference type="GO" id="GO:0003677">
    <property type="term" value="F:DNA binding"/>
    <property type="evidence" value="ECO:0007669"/>
    <property type="project" value="UniProtKB-KW"/>
</dbReference>
<dbReference type="PANTHER" id="PTHR30204:SF15">
    <property type="entry name" value="BLL5018 PROTEIN"/>
    <property type="match status" value="1"/>
</dbReference>
<keyword evidence="2" id="KW-0175">Coiled coil</keyword>
<proteinExistence type="predicted"/>
<evidence type="ECO:0000313" key="4">
    <source>
        <dbReference type="EMBL" id="CRZ35382.1"/>
    </source>
</evidence>
<evidence type="ECO:0000313" key="5">
    <source>
        <dbReference type="Proteomes" id="UP000236497"/>
    </source>
</evidence>